<protein>
    <submittedName>
        <fullName evidence="9">Putative transporter</fullName>
    </submittedName>
</protein>
<dbReference type="InterPro" id="IPR007272">
    <property type="entry name" value="Sulf_transp_TsuA/YedE"/>
</dbReference>
<dbReference type="GO" id="GO:0005886">
    <property type="term" value="C:plasma membrane"/>
    <property type="evidence" value="ECO:0007669"/>
    <property type="project" value="UniProtKB-SubCell"/>
</dbReference>
<feature type="transmembrane region" description="Helical" evidence="8">
    <location>
        <begin position="37"/>
        <end position="60"/>
    </location>
</feature>
<evidence type="ECO:0000256" key="3">
    <source>
        <dbReference type="ARBA" id="ARBA00022475"/>
    </source>
</evidence>
<feature type="transmembrane region" description="Helical" evidence="8">
    <location>
        <begin position="374"/>
        <end position="393"/>
    </location>
</feature>
<reference evidence="9" key="1">
    <citation type="submission" date="2009-10" db="EMBL/GenBank/DDBJ databases">
        <title>Diversity of trophic interactions inside an arsenic-rich microbial ecosystem.</title>
        <authorList>
            <person name="Bertin P.N."/>
            <person name="Heinrich-Salmeron A."/>
            <person name="Pelletier E."/>
            <person name="Goulhen-Chollet F."/>
            <person name="Arsene-Ploetze F."/>
            <person name="Gallien S."/>
            <person name="Calteau A."/>
            <person name="Vallenet D."/>
            <person name="Casiot C."/>
            <person name="Chane-Woon-Ming B."/>
            <person name="Giloteaux L."/>
            <person name="Barakat M."/>
            <person name="Bonnefoy V."/>
            <person name="Bruneel O."/>
            <person name="Chandler M."/>
            <person name="Cleiss J."/>
            <person name="Duran R."/>
            <person name="Elbaz-Poulichet F."/>
            <person name="Fonknechten N."/>
            <person name="Lauga B."/>
            <person name="Mornico D."/>
            <person name="Ortet P."/>
            <person name="Schaeffer C."/>
            <person name="Siguier P."/>
            <person name="Alexander Thil Smith A."/>
            <person name="Van Dorsselaer A."/>
            <person name="Weissenbach J."/>
            <person name="Medigue C."/>
            <person name="Le Paslier D."/>
        </authorList>
    </citation>
    <scope>NUCLEOTIDE SEQUENCE</scope>
</reference>
<feature type="transmembrane region" description="Helical" evidence="8">
    <location>
        <begin position="119"/>
        <end position="140"/>
    </location>
</feature>
<keyword evidence="5 8" id="KW-0812">Transmembrane</keyword>
<comment type="subcellular location">
    <subcellularLocation>
        <location evidence="1">Cell inner membrane</location>
        <topology evidence="1">Multi-pass membrane protein</topology>
    </subcellularLocation>
</comment>
<keyword evidence="2" id="KW-0813">Transport</keyword>
<feature type="transmembrane region" description="Helical" evidence="8">
    <location>
        <begin position="346"/>
        <end position="368"/>
    </location>
</feature>
<evidence type="ECO:0000256" key="1">
    <source>
        <dbReference type="ARBA" id="ARBA00004429"/>
    </source>
</evidence>
<gene>
    <name evidence="9" type="ORF">CARN2_2044</name>
</gene>
<keyword evidence="4" id="KW-0997">Cell inner membrane</keyword>
<dbReference type="PANTHER" id="PTHR30574">
    <property type="entry name" value="INNER MEMBRANE PROTEIN YEDE"/>
    <property type="match status" value="1"/>
</dbReference>
<feature type="transmembrane region" description="Helical" evidence="8">
    <location>
        <begin position="87"/>
        <end position="107"/>
    </location>
</feature>
<evidence type="ECO:0000256" key="7">
    <source>
        <dbReference type="ARBA" id="ARBA00023136"/>
    </source>
</evidence>
<feature type="transmembrane region" description="Helical" evidence="8">
    <location>
        <begin position="236"/>
        <end position="255"/>
    </location>
</feature>
<accession>E6PLH6</accession>
<dbReference type="EMBL" id="CABM01000011">
    <property type="protein sequence ID" value="CBH95777.1"/>
    <property type="molecule type" value="Genomic_DNA"/>
</dbReference>
<name>E6PLH6_9ZZZZ</name>
<evidence type="ECO:0000256" key="8">
    <source>
        <dbReference type="SAM" id="Phobius"/>
    </source>
</evidence>
<organism evidence="9">
    <name type="scientific">mine drainage metagenome</name>
    <dbReference type="NCBI Taxonomy" id="410659"/>
    <lineage>
        <taxon>unclassified sequences</taxon>
        <taxon>metagenomes</taxon>
        <taxon>ecological metagenomes</taxon>
    </lineage>
</organism>
<dbReference type="Pfam" id="PF04143">
    <property type="entry name" value="Sulf_transp"/>
    <property type="match status" value="1"/>
</dbReference>
<evidence type="ECO:0000313" key="9">
    <source>
        <dbReference type="EMBL" id="CBH95777.1"/>
    </source>
</evidence>
<keyword evidence="7 8" id="KW-0472">Membrane</keyword>
<feature type="transmembrane region" description="Helical" evidence="8">
    <location>
        <begin position="152"/>
        <end position="171"/>
    </location>
</feature>
<evidence type="ECO:0000256" key="6">
    <source>
        <dbReference type="ARBA" id="ARBA00022989"/>
    </source>
</evidence>
<dbReference type="PANTHER" id="PTHR30574:SF1">
    <property type="entry name" value="SULPHUR TRANSPORT DOMAIN-CONTAINING PROTEIN"/>
    <property type="match status" value="1"/>
</dbReference>
<comment type="caution">
    <text evidence="9">The sequence shown here is derived from an EMBL/GenBank/DDBJ whole genome shotgun (WGS) entry which is preliminary data.</text>
</comment>
<evidence type="ECO:0000256" key="4">
    <source>
        <dbReference type="ARBA" id="ARBA00022519"/>
    </source>
</evidence>
<proteinExistence type="predicted"/>
<feature type="transmembrane region" description="Helical" evidence="8">
    <location>
        <begin position="210"/>
        <end position="229"/>
    </location>
</feature>
<keyword evidence="6 8" id="KW-1133">Transmembrane helix</keyword>
<evidence type="ECO:0000256" key="5">
    <source>
        <dbReference type="ARBA" id="ARBA00022692"/>
    </source>
</evidence>
<keyword evidence="3" id="KW-1003">Cell membrane</keyword>
<evidence type="ECO:0000256" key="2">
    <source>
        <dbReference type="ARBA" id="ARBA00022448"/>
    </source>
</evidence>
<dbReference type="AlphaFoldDB" id="E6PLH6"/>
<sequence length="404" mass="42446">MQPRVTIPDCHAATQANGPIATPDHSAPFINIALQDLSITALTATVLWWTFFLSVAFGAVMHRSQFCAMGSVADIVNFGDWTRMRMWALAIATALLGTSVLAALGQINTDQTIYAANRVLWLSALLGGVMFGFGMVLASGCGSKTLVRLGAGSLKALVVFVMLAVGAYATLRGITAELRVYGLDRVAVALNGAQDLPSVLARHTAIARPTWLLVLGVGAALALGAWALWPREARSLRHLLGGIGIGALVVALWWVSGHLGFVAEDPQTLQHAYVGSTGNHMESFTFVAPLAYTLYWFLMYSDASNVLSIGIVSVFGVIAGSALHALATRRFRWEGLAGVEDTANHIVGGLLMGIGGVTAMGCTIGQGITGVSTLSITSWIALASIIGGGVLGVKFQAWRLDRAG</sequence>
<feature type="transmembrane region" description="Helical" evidence="8">
    <location>
        <begin position="306"/>
        <end position="326"/>
    </location>
</feature>